<dbReference type="PANTHER" id="PTHR38046">
    <property type="entry name" value="CRYPTIC LOCI REGULATOR 2"/>
    <property type="match status" value="1"/>
</dbReference>
<reference evidence="3 4" key="1">
    <citation type="submission" date="2016-08" db="EMBL/GenBank/DDBJ databases">
        <title>A Parts List for Fungal Cellulosomes Revealed by Comparative Genomics.</title>
        <authorList>
            <consortium name="DOE Joint Genome Institute"/>
            <person name="Haitjema C.H."/>
            <person name="Gilmore S.P."/>
            <person name="Henske J.K."/>
            <person name="Solomon K.V."/>
            <person name="De Groot R."/>
            <person name="Kuo A."/>
            <person name="Mondo S.J."/>
            <person name="Salamov A.A."/>
            <person name="Labutti K."/>
            <person name="Zhao Z."/>
            <person name="Chiniquy J."/>
            <person name="Barry K."/>
            <person name="Brewer H.M."/>
            <person name="Purvine S.O."/>
            <person name="Wright A.T."/>
            <person name="Boxma B."/>
            <person name="Van Alen T."/>
            <person name="Hackstein J.H."/>
            <person name="Baker S.E."/>
            <person name="Grigoriev I.V."/>
            <person name="O'Malley M.A."/>
        </authorList>
    </citation>
    <scope>NUCLEOTIDE SEQUENCE [LARGE SCALE GENOMIC DNA]</scope>
    <source>
        <strain evidence="3 4">G1</strain>
    </source>
</reference>
<feature type="region of interest" description="Disordered" evidence="1">
    <location>
        <begin position="328"/>
        <end position="349"/>
    </location>
</feature>
<name>A0A1Y2FSL7_9FUNG</name>
<dbReference type="AlphaFoldDB" id="A0A1Y2FSL7"/>
<dbReference type="EMBL" id="MCOG01000002">
    <property type="protein sequence ID" value="ORY86577.1"/>
    <property type="molecule type" value="Genomic_DNA"/>
</dbReference>
<comment type="caution">
    <text evidence="3">The sequence shown here is derived from an EMBL/GenBank/DDBJ whole genome shotgun (WGS) entry which is preliminary data.</text>
</comment>
<evidence type="ECO:0000259" key="2">
    <source>
        <dbReference type="Pfam" id="PF16761"/>
    </source>
</evidence>
<dbReference type="GO" id="GO:0031934">
    <property type="term" value="C:mating-type region heterochromatin"/>
    <property type="evidence" value="ECO:0007669"/>
    <property type="project" value="TreeGrafter"/>
</dbReference>
<gene>
    <name evidence="3" type="ORF">LY90DRAFT_663225</name>
</gene>
<evidence type="ECO:0000256" key="1">
    <source>
        <dbReference type="SAM" id="MobiDB-lite"/>
    </source>
</evidence>
<dbReference type="Proteomes" id="UP000193920">
    <property type="component" value="Unassembled WGS sequence"/>
</dbReference>
<feature type="domain" description="Cryptic loci regulator 2 N-terminal" evidence="2">
    <location>
        <begin position="35"/>
        <end position="96"/>
    </location>
</feature>
<dbReference type="InterPro" id="IPR038986">
    <property type="entry name" value="Clr2"/>
</dbReference>
<proteinExistence type="predicted"/>
<dbReference type="GO" id="GO:0033553">
    <property type="term" value="C:rDNA heterochromatin"/>
    <property type="evidence" value="ECO:0007669"/>
    <property type="project" value="TreeGrafter"/>
</dbReference>
<dbReference type="GO" id="GO:0070824">
    <property type="term" value="C:SHREC complex"/>
    <property type="evidence" value="ECO:0007669"/>
    <property type="project" value="InterPro"/>
</dbReference>
<sequence length="576" mass="66940">MSYAINDGSNTNYPDAPWKESQKDIVEKWLINMSVKELPINYKLFSKVEKSMTKATKIITNLYGHPSGNYFETPIEAKVHINYLLGKTNICHCIYCKPSNALYMKQNKRKFEDDEDSEKLLIKDNRQSAITVDKKAEEWKWYNGYRENEIIWAPILENESSSFHSIFWTFQIVKRLSSLELTDTTIFNKLISYEKVIKYISNSIIKPSSKVNLNEILKSIKNVDLNSNSDIYNKSNILQNSIFSPNHEKNNEKGKAPVLEIDNTSQEIDEKTLDRKKKDKENLITLLNSGSEVSVGSVLNDTQNNSVQQIESLGYICRQLPLQNISIEQEEEDESDIKNANSNSPHHEKNKKSTYTYFFIPFKIIIPFLMYDPCSKNNILWNRAVMQAIDLSSSFSIPTSNEHHVSDFNSRPPTNHKTLKSHILSLSTNPKNDNNFSNTKEIKTDLQYFRFGAEQLHVGDLLRLDLSNNSTTRWIKTVNNYERVDKHEYLEVTKIVEIRQFSDILWICTGETRTVHLNEICGRYYVNCPTLERKMRISSEQAWNKDNSVFGSSKQELLILEHENRMRLKDKFSKTN</sequence>
<protein>
    <recommendedName>
        <fullName evidence="2">Cryptic loci regulator 2 N-terminal domain-containing protein</fullName>
    </recommendedName>
</protein>
<evidence type="ECO:0000313" key="3">
    <source>
        <dbReference type="EMBL" id="ORY86577.1"/>
    </source>
</evidence>
<keyword evidence="4" id="KW-1185">Reference proteome</keyword>
<dbReference type="OrthoDB" id="438224at2759"/>
<evidence type="ECO:0000313" key="4">
    <source>
        <dbReference type="Proteomes" id="UP000193920"/>
    </source>
</evidence>
<dbReference type="GO" id="GO:0030466">
    <property type="term" value="P:silent mating-type cassette heterochromatin formation"/>
    <property type="evidence" value="ECO:0007669"/>
    <property type="project" value="TreeGrafter"/>
</dbReference>
<dbReference type="Pfam" id="PF16761">
    <property type="entry name" value="Clr2_transil"/>
    <property type="match status" value="1"/>
</dbReference>
<accession>A0A1Y2FSL7</accession>
<dbReference type="PANTHER" id="PTHR38046:SF1">
    <property type="entry name" value="CRYPTIC LOCI REGULATOR 2"/>
    <property type="match status" value="1"/>
</dbReference>
<dbReference type="InterPro" id="IPR031915">
    <property type="entry name" value="Clr2_N"/>
</dbReference>
<organism evidence="3 4">
    <name type="scientific">Neocallimastix californiae</name>
    <dbReference type="NCBI Taxonomy" id="1754190"/>
    <lineage>
        <taxon>Eukaryota</taxon>
        <taxon>Fungi</taxon>
        <taxon>Fungi incertae sedis</taxon>
        <taxon>Chytridiomycota</taxon>
        <taxon>Chytridiomycota incertae sedis</taxon>
        <taxon>Neocallimastigomycetes</taxon>
        <taxon>Neocallimastigales</taxon>
        <taxon>Neocallimastigaceae</taxon>
        <taxon>Neocallimastix</taxon>
    </lineage>
</organism>